<evidence type="ECO:0000259" key="2">
    <source>
        <dbReference type="PROSITE" id="PS50856"/>
    </source>
</evidence>
<dbReference type="Proteomes" id="UP000663869">
    <property type="component" value="Unassembled WGS sequence"/>
</dbReference>
<dbReference type="InterPro" id="IPR005533">
    <property type="entry name" value="AMOP_dom"/>
</dbReference>
<dbReference type="AlphaFoldDB" id="A0A818SVQ0"/>
<keyword evidence="1" id="KW-0812">Transmembrane</keyword>
<dbReference type="EMBL" id="CAJOBS010002144">
    <property type="protein sequence ID" value="CAF4794300.1"/>
    <property type="molecule type" value="Genomic_DNA"/>
</dbReference>
<reference evidence="3" key="1">
    <citation type="submission" date="2021-02" db="EMBL/GenBank/DDBJ databases">
        <authorList>
            <person name="Nowell W R."/>
        </authorList>
    </citation>
    <scope>NUCLEOTIDE SEQUENCE</scope>
</reference>
<protein>
    <recommendedName>
        <fullName evidence="2">AMOP domain-containing protein</fullName>
    </recommendedName>
</protein>
<gene>
    <name evidence="3" type="ORF">FME351_LOCUS25856</name>
    <name evidence="4" type="ORF">KIK155_LOCUS25600</name>
    <name evidence="6" type="ORF">TOA249_LOCUS22940</name>
    <name evidence="5" type="ORF">TSG867_LOCUS23612</name>
</gene>
<dbReference type="PROSITE" id="PS50856">
    <property type="entry name" value="AMOP"/>
    <property type="match status" value="1"/>
</dbReference>
<proteinExistence type="predicted"/>
<dbReference type="Proteomes" id="UP000663865">
    <property type="component" value="Unassembled WGS sequence"/>
</dbReference>
<dbReference type="EMBL" id="CAJNYU010003451">
    <property type="protein sequence ID" value="CAF3673188.1"/>
    <property type="molecule type" value="Genomic_DNA"/>
</dbReference>
<keyword evidence="1" id="KW-0472">Membrane</keyword>
<dbReference type="SMART" id="SM00723">
    <property type="entry name" value="AMOP"/>
    <property type="match status" value="1"/>
</dbReference>
<keyword evidence="1" id="KW-1133">Transmembrane helix</keyword>
<evidence type="ECO:0000313" key="4">
    <source>
        <dbReference type="EMBL" id="CAF3685039.1"/>
    </source>
</evidence>
<dbReference type="Proteomes" id="UP000663862">
    <property type="component" value="Unassembled WGS sequence"/>
</dbReference>
<evidence type="ECO:0000256" key="1">
    <source>
        <dbReference type="SAM" id="Phobius"/>
    </source>
</evidence>
<dbReference type="EMBL" id="CAJNYV010004636">
    <property type="protein sequence ID" value="CAF3685039.1"/>
    <property type="molecule type" value="Genomic_DNA"/>
</dbReference>
<evidence type="ECO:0000313" key="6">
    <source>
        <dbReference type="EMBL" id="CAF4794300.1"/>
    </source>
</evidence>
<organism evidence="3 7">
    <name type="scientific">Rotaria socialis</name>
    <dbReference type="NCBI Taxonomy" id="392032"/>
    <lineage>
        <taxon>Eukaryota</taxon>
        <taxon>Metazoa</taxon>
        <taxon>Spiralia</taxon>
        <taxon>Gnathifera</taxon>
        <taxon>Rotifera</taxon>
        <taxon>Eurotatoria</taxon>
        <taxon>Bdelloidea</taxon>
        <taxon>Philodinida</taxon>
        <taxon>Philodinidae</taxon>
        <taxon>Rotaria</taxon>
    </lineage>
</organism>
<dbReference type="EMBL" id="CAJOBQ010002052">
    <property type="protein sequence ID" value="CAF4535877.1"/>
    <property type="molecule type" value="Genomic_DNA"/>
</dbReference>
<dbReference type="Proteomes" id="UP000663838">
    <property type="component" value="Unassembled WGS sequence"/>
</dbReference>
<feature type="transmembrane region" description="Helical" evidence="1">
    <location>
        <begin position="55"/>
        <end position="77"/>
    </location>
</feature>
<sequence length="246" mass="28178">MTTEALLVTDLHSSRWYSIFRFLSRFNRQSISISRLLTVLLTTIKSFSWKRPVKFLICGFIVPYFLFSAYCPIWLALQSESYTEKSMNETPLCPCQVSIMWDGDQFGFNVDPSCDARKSGYWNCRFHQGAKGCYRRKSTKSAAGAQCCYDKNGIWIADWKKGAGTLDMYYPQTLTTISTYQHFFSDVLSYFSCCIGASKILNSCEHYMKYRPPGKCEHLLLTPVYASGDPDSLTLTTSPCRLNEYC</sequence>
<evidence type="ECO:0000313" key="7">
    <source>
        <dbReference type="Proteomes" id="UP000663869"/>
    </source>
</evidence>
<evidence type="ECO:0000313" key="5">
    <source>
        <dbReference type="EMBL" id="CAF4535877.1"/>
    </source>
</evidence>
<name>A0A818SVQ0_9BILA</name>
<evidence type="ECO:0000313" key="3">
    <source>
        <dbReference type="EMBL" id="CAF3673188.1"/>
    </source>
</evidence>
<dbReference type="Pfam" id="PF03782">
    <property type="entry name" value="AMOP"/>
    <property type="match status" value="1"/>
</dbReference>
<feature type="domain" description="AMOP" evidence="2">
    <location>
        <begin position="63"/>
        <end position="211"/>
    </location>
</feature>
<comment type="caution">
    <text evidence="3">The sequence shown here is derived from an EMBL/GenBank/DDBJ whole genome shotgun (WGS) entry which is preliminary data.</text>
</comment>
<accession>A0A818SVQ0</accession>